<dbReference type="Proteomes" id="UP000046393">
    <property type="component" value="Unplaced"/>
</dbReference>
<reference evidence="2" key="1">
    <citation type="submission" date="2017-02" db="UniProtKB">
        <authorList>
            <consortium name="WormBaseParasite"/>
        </authorList>
    </citation>
    <scope>IDENTIFICATION</scope>
</reference>
<proteinExistence type="predicted"/>
<dbReference type="AlphaFoldDB" id="A0A0N5AWF4"/>
<accession>A0A0N5AWF4</accession>
<evidence type="ECO:0000313" key="2">
    <source>
        <dbReference type="WBParaSite" id="SMUV_0000925301-mRNA-1"/>
    </source>
</evidence>
<sequence>MILIYVKWSVDLIFEQKILSEYRRWVIDKFVIRQHCVLGCCTDSEERYRFYTAVITIDPIDRIILCMLNIGRGKDVDIDGI</sequence>
<keyword evidence="1" id="KW-1185">Reference proteome</keyword>
<protein>
    <submittedName>
        <fullName evidence="2">Transposase</fullName>
    </submittedName>
</protein>
<name>A0A0N5AWF4_9BILA</name>
<dbReference type="WBParaSite" id="SMUV_0000925301-mRNA-1">
    <property type="protein sequence ID" value="SMUV_0000925301-mRNA-1"/>
    <property type="gene ID" value="SMUV_0000925301"/>
</dbReference>
<evidence type="ECO:0000313" key="1">
    <source>
        <dbReference type="Proteomes" id="UP000046393"/>
    </source>
</evidence>
<organism evidence="1 2">
    <name type="scientific">Syphacia muris</name>
    <dbReference type="NCBI Taxonomy" id="451379"/>
    <lineage>
        <taxon>Eukaryota</taxon>
        <taxon>Metazoa</taxon>
        <taxon>Ecdysozoa</taxon>
        <taxon>Nematoda</taxon>
        <taxon>Chromadorea</taxon>
        <taxon>Rhabditida</taxon>
        <taxon>Spirurina</taxon>
        <taxon>Oxyuridomorpha</taxon>
        <taxon>Oxyuroidea</taxon>
        <taxon>Oxyuridae</taxon>
        <taxon>Syphacia</taxon>
    </lineage>
</organism>